<dbReference type="EMBL" id="MK423762">
    <property type="protein sequence ID" value="QBN23036.1"/>
    <property type="molecule type" value="Genomic_DNA"/>
</dbReference>
<sequence>MSSSDWLRASNTQVTGDSSHRAHSLLFFLEAVCDAFLVKHLRGQLPDLSPQDPGPQTATCTPPRSGLVGSSPTCWSRTAIALGSCGTPSGSCSTP</sequence>
<keyword evidence="2" id="KW-0614">Plasmid</keyword>
<protein>
    <submittedName>
        <fullName evidence="2">McrBC like restriction enzyme</fullName>
    </submittedName>
</protein>
<feature type="region of interest" description="Disordered" evidence="1">
    <location>
        <begin position="46"/>
        <end position="67"/>
    </location>
</feature>
<organism evidence="2">
    <name type="scientific">Achromobacter ruhlandii</name>
    <dbReference type="NCBI Taxonomy" id="72557"/>
    <lineage>
        <taxon>Bacteria</taxon>
        <taxon>Pseudomonadati</taxon>
        <taxon>Pseudomonadota</taxon>
        <taxon>Betaproteobacteria</taxon>
        <taxon>Burkholderiales</taxon>
        <taxon>Alcaligenaceae</taxon>
        <taxon>Achromobacter</taxon>
    </lineage>
</organism>
<name>A0A482F2U9_9BURK</name>
<feature type="compositionally biased region" description="Polar residues" evidence="1">
    <location>
        <begin position="54"/>
        <end position="67"/>
    </location>
</feature>
<geneLocation type="plasmid" evidence="2">
    <name>p138R</name>
</geneLocation>
<reference evidence="2" key="1">
    <citation type="submission" date="2019-01" db="EMBL/GenBank/DDBJ databases">
        <title>Full characterization of plasmids from Achromobacter ruhlandii isolates recovered from a single patient with cystic fibrosis.</title>
        <authorList>
            <person name="Steffanowski C.G."/>
            <person name="Papalia M.A."/>
            <person name="Vaughn C.S."/>
            <person name="Maria Soledad R."/>
            <person name="Marcela R."/>
        </authorList>
    </citation>
    <scope>NUCLEOTIDE SEQUENCE</scope>
    <source>
        <strain evidence="2">138R</strain>
        <plasmid evidence="2">p138R</plasmid>
    </source>
</reference>
<accession>A0A482F2U9</accession>
<evidence type="ECO:0000313" key="2">
    <source>
        <dbReference type="EMBL" id="QBN23036.1"/>
    </source>
</evidence>
<dbReference type="AlphaFoldDB" id="A0A482F2U9"/>
<proteinExistence type="predicted"/>
<evidence type="ECO:0000256" key="1">
    <source>
        <dbReference type="SAM" id="MobiDB-lite"/>
    </source>
</evidence>